<feature type="transmembrane region" description="Helical" evidence="1">
    <location>
        <begin position="54"/>
        <end position="76"/>
    </location>
</feature>
<sequence>MDSSSFGINLLSLPATVGAFLLYYGCHRLLQLVACRISPQFYTQLQKDQKDVRYFSFILGIAITFISTPACTVAFLQATDHNDVRGKPLLSSAAAQVCVASRTVLWTSELNRLDYASGYVYHHVLSLLDLAYQLHARMPMRPHFALYASLATELLSNLGCVLAIMGLKAVNSSLAYRVQASNTALLLFLRIPPIIYSAMLIPSIPGQSWEFWLNIARVAIYAKFSVGMFLSEAKRLRMIELEMRKPAHAIICQRYKLYLYGVAVCAAVLAVVTSTLALYANAFPNAWKALSSMDIAATVLFTICCALFGARLPAILSEYRSSGLLRFQILSEAGYWLQTGVVGAVFGVLLSGATFRVDARVLIATLLISLPLGESIGRVGCQFGGCCGGVSHHQWMHVPTQLFSSTLNLAAFAGSMLLFHSERMSLYSVATLSVSLNALIRLLVQPLRRDSNGRLINCMSLFAVGQLGCAIWMSLTKIENGPTDISGHVLLSTTSDAGLSVIYYLAPLLCALPVILKVCSTAAGEAHRPSGILQACSKGEDAPDQPSGILQACSKGEDATDQPSGILQACSKGEDAIERVSTLVLRGYAVSQESSRPRPHSMLSTIAD</sequence>
<feature type="transmembrane region" description="Helical" evidence="1">
    <location>
        <begin position="257"/>
        <end position="280"/>
    </location>
</feature>
<evidence type="ECO:0000256" key="1">
    <source>
        <dbReference type="SAM" id="Phobius"/>
    </source>
</evidence>
<dbReference type="AlphaFoldDB" id="V9D812"/>
<feature type="transmembrane region" description="Helical" evidence="1">
    <location>
        <begin position="335"/>
        <end position="355"/>
    </location>
</feature>
<keyword evidence="1" id="KW-1133">Transmembrane helix</keyword>
<keyword evidence="1" id="KW-0472">Membrane</keyword>
<dbReference type="EMBL" id="KB822705">
    <property type="protein sequence ID" value="ETI23054.1"/>
    <property type="molecule type" value="Genomic_DNA"/>
</dbReference>
<evidence type="ECO:0000313" key="2">
    <source>
        <dbReference type="EMBL" id="ETI23054.1"/>
    </source>
</evidence>
<feature type="transmembrane region" description="Helical" evidence="1">
    <location>
        <begin position="6"/>
        <end position="26"/>
    </location>
</feature>
<feature type="transmembrane region" description="Helical" evidence="1">
    <location>
        <begin position="144"/>
        <end position="164"/>
    </location>
</feature>
<dbReference type="OrthoDB" id="3011762at2759"/>
<dbReference type="VEuPathDB" id="FungiDB:G647_04850"/>
<proteinExistence type="predicted"/>
<dbReference type="GO" id="GO:0008961">
    <property type="term" value="F:phosphatidylglycerol-prolipoprotein diacylglyceryl transferase activity"/>
    <property type="evidence" value="ECO:0007669"/>
    <property type="project" value="InterPro"/>
</dbReference>
<organism evidence="2 3">
    <name type="scientific">Cladophialophora carrionii CBS 160.54</name>
    <dbReference type="NCBI Taxonomy" id="1279043"/>
    <lineage>
        <taxon>Eukaryota</taxon>
        <taxon>Fungi</taxon>
        <taxon>Dikarya</taxon>
        <taxon>Ascomycota</taxon>
        <taxon>Pezizomycotina</taxon>
        <taxon>Eurotiomycetes</taxon>
        <taxon>Chaetothyriomycetidae</taxon>
        <taxon>Chaetothyriales</taxon>
        <taxon>Herpotrichiellaceae</taxon>
        <taxon>Cladophialophora</taxon>
    </lineage>
</organism>
<dbReference type="RefSeq" id="XP_008727409.1">
    <property type="nucleotide sequence ID" value="XM_008729187.1"/>
</dbReference>
<keyword evidence="1" id="KW-0812">Transmembrane</keyword>
<dbReference type="GeneID" id="19983343"/>
<dbReference type="Pfam" id="PF01790">
    <property type="entry name" value="LGT"/>
    <property type="match status" value="1"/>
</dbReference>
<name>V9D812_9EURO</name>
<evidence type="ECO:0000313" key="3">
    <source>
        <dbReference type="Proteomes" id="UP000030678"/>
    </source>
</evidence>
<dbReference type="GO" id="GO:0005886">
    <property type="term" value="C:plasma membrane"/>
    <property type="evidence" value="ECO:0007669"/>
    <property type="project" value="InterPro"/>
</dbReference>
<feature type="transmembrane region" description="Helical" evidence="1">
    <location>
        <begin position="295"/>
        <end position="314"/>
    </location>
</feature>
<dbReference type="HOGENOM" id="CLU_031296_0_0_1"/>
<reference evidence="2 3" key="1">
    <citation type="submission" date="2013-03" db="EMBL/GenBank/DDBJ databases">
        <title>The Genome Sequence of Cladophialophora carrionii CBS 160.54.</title>
        <authorList>
            <consortium name="The Broad Institute Genomics Platform"/>
            <person name="Cuomo C."/>
            <person name="de Hoog S."/>
            <person name="Gorbushina A."/>
            <person name="Walker B."/>
            <person name="Young S.K."/>
            <person name="Zeng Q."/>
            <person name="Gargeya S."/>
            <person name="Fitzgerald M."/>
            <person name="Haas B."/>
            <person name="Abouelleil A."/>
            <person name="Allen A.W."/>
            <person name="Alvarado L."/>
            <person name="Arachchi H.M."/>
            <person name="Berlin A.M."/>
            <person name="Chapman S.B."/>
            <person name="Gainer-Dewar J."/>
            <person name="Goldberg J."/>
            <person name="Griggs A."/>
            <person name="Gujja S."/>
            <person name="Hansen M."/>
            <person name="Howarth C."/>
            <person name="Imamovic A."/>
            <person name="Ireland A."/>
            <person name="Larimer J."/>
            <person name="McCowan C."/>
            <person name="Murphy C."/>
            <person name="Pearson M."/>
            <person name="Poon T.W."/>
            <person name="Priest M."/>
            <person name="Roberts A."/>
            <person name="Saif S."/>
            <person name="Shea T."/>
            <person name="Sisk P."/>
            <person name="Sykes S."/>
            <person name="Wortman J."/>
            <person name="Nusbaum C."/>
            <person name="Birren B."/>
        </authorList>
    </citation>
    <scope>NUCLEOTIDE SEQUENCE [LARGE SCALE GENOMIC DNA]</scope>
    <source>
        <strain evidence="2 3">CBS 160.54</strain>
    </source>
</reference>
<dbReference type="GO" id="GO:0042158">
    <property type="term" value="P:lipoprotein biosynthetic process"/>
    <property type="evidence" value="ECO:0007669"/>
    <property type="project" value="InterPro"/>
</dbReference>
<protein>
    <submittedName>
        <fullName evidence="2">Uncharacterized protein</fullName>
    </submittedName>
</protein>
<dbReference type="Proteomes" id="UP000030678">
    <property type="component" value="Unassembled WGS sequence"/>
</dbReference>
<gene>
    <name evidence="2" type="ORF">G647_04850</name>
</gene>
<dbReference type="InterPro" id="IPR001640">
    <property type="entry name" value="Lgt"/>
</dbReference>
<accession>V9D812</accession>